<comment type="similarity">
    <text evidence="1">Belongs to the AB hydrolase superfamily.</text>
</comment>
<comment type="caution">
    <text evidence="2">The sequence shown here is derived from an EMBL/GenBank/DDBJ whole genome shotgun (WGS) entry which is preliminary data.</text>
</comment>
<evidence type="ECO:0000313" key="3">
    <source>
        <dbReference type="Proteomes" id="UP001144396"/>
    </source>
</evidence>
<dbReference type="PANTHER" id="PTHR22946">
    <property type="entry name" value="DIENELACTONE HYDROLASE DOMAIN-CONTAINING PROTEIN-RELATED"/>
    <property type="match status" value="1"/>
</dbReference>
<reference evidence="2" key="1">
    <citation type="submission" date="2022-12" db="EMBL/GenBank/DDBJ databases">
        <title>Reference genome sequencing for broad-spectrum identification of bacterial and archaeal isolates by mass spectrometry.</title>
        <authorList>
            <person name="Sekiguchi Y."/>
            <person name="Tourlousse D.M."/>
        </authorList>
    </citation>
    <scope>NUCLEOTIDE SEQUENCE</scope>
    <source>
        <strain evidence="2">14</strain>
    </source>
</reference>
<dbReference type="InterPro" id="IPR050261">
    <property type="entry name" value="FrsA_esterase"/>
</dbReference>
<dbReference type="EMBL" id="BSDP01000001">
    <property type="protein sequence ID" value="GLI27008.1"/>
    <property type="molecule type" value="Genomic_DNA"/>
</dbReference>
<name>A0A9W6D025_9MICO</name>
<evidence type="ECO:0000313" key="2">
    <source>
        <dbReference type="EMBL" id="GLI27008.1"/>
    </source>
</evidence>
<dbReference type="InterPro" id="IPR029058">
    <property type="entry name" value="AB_hydrolase_fold"/>
</dbReference>
<dbReference type="SUPFAM" id="SSF53474">
    <property type="entry name" value="alpha/beta-Hydrolases"/>
    <property type="match status" value="1"/>
</dbReference>
<sequence length="368" mass="38382">MTDTALRRGGIGLAALADYLDDRPLHRPGDEGAAALAEVLGVPAHGPTSARDTGGWRTDGLRGGALEWDAGYGAPTEAWWVAPEGEGPFPTVVLLHAHGGVTHVGGRPMIDVPGDDGRVRGARERLYSGLGVGNAFAQAGFAAIAFDTFGWGSRRVRLRPGTATAPLLAALEATDAANGIRLDEPAAGDRETSVLEPSLARAASLLGTSFAGLVAHDDLVALDAVRALPMVDADRLSLFGYSGGGARAAYLAALDGGFDAVVVACMMTTWRALVPDHVEAHSWLVNSPGLPRHAELHELLAAPLRPRRLVQYGLHDDLFPEAGMRDAHARLEASGADYRGSFHDSGHALTPAMLAEAVAFVGDGEAPR</sequence>
<gene>
    <name evidence="2" type="ORF">ARHIZOSPH14_12500</name>
</gene>
<organism evidence="2 3">
    <name type="scientific">Agromyces rhizosphaerae</name>
    <dbReference type="NCBI Taxonomy" id="88374"/>
    <lineage>
        <taxon>Bacteria</taxon>
        <taxon>Bacillati</taxon>
        <taxon>Actinomycetota</taxon>
        <taxon>Actinomycetes</taxon>
        <taxon>Micrococcales</taxon>
        <taxon>Microbacteriaceae</taxon>
        <taxon>Agromyces</taxon>
    </lineage>
</organism>
<proteinExistence type="inferred from homology"/>
<dbReference type="Proteomes" id="UP001144396">
    <property type="component" value="Unassembled WGS sequence"/>
</dbReference>
<accession>A0A9W6D025</accession>
<dbReference type="RefSeq" id="WP_281883158.1">
    <property type="nucleotide sequence ID" value="NZ_BSDP01000001.1"/>
</dbReference>
<protein>
    <submittedName>
        <fullName evidence="2">Uncharacterized protein</fullName>
    </submittedName>
</protein>
<evidence type="ECO:0000256" key="1">
    <source>
        <dbReference type="ARBA" id="ARBA00008645"/>
    </source>
</evidence>
<keyword evidence="3" id="KW-1185">Reference proteome</keyword>
<dbReference type="Gene3D" id="3.40.50.1820">
    <property type="entry name" value="alpha/beta hydrolase"/>
    <property type="match status" value="1"/>
</dbReference>
<dbReference type="AlphaFoldDB" id="A0A9W6D025"/>
<dbReference type="PANTHER" id="PTHR22946:SF8">
    <property type="entry name" value="ACETYL XYLAN ESTERASE DOMAIN-CONTAINING PROTEIN"/>
    <property type="match status" value="1"/>
</dbReference>